<sequence>MLSGCTQAAIKEGNPSRMSLDMDIHVSTTSNGSTGDDIEEVTKGSTTTVYQIVNIEPAGTGQYSMRVRSTAEYGGDYAIEKAIEETGCERSRIYDGDCAPSLNNNFYLSTAFGDEQVLTISQDTNIFLYEGDHLRATSQEAFVNLFTQTDAFGGGDYWQPFILEIHKTDVLNITAVYLP</sequence>
<proteinExistence type="predicted"/>
<reference evidence="2" key="1">
    <citation type="submission" date="2017-09" db="EMBL/GenBank/DDBJ databases">
        <title>Depth-based differentiation of microbial function through sediment-hosted aquifers and enrichment of novel symbionts in the deep terrestrial subsurface.</title>
        <authorList>
            <person name="Probst A.J."/>
            <person name="Ladd B."/>
            <person name="Jarett J.K."/>
            <person name="Geller-Mcgrath D.E."/>
            <person name="Sieber C.M.K."/>
            <person name="Emerson J.B."/>
            <person name="Anantharaman K."/>
            <person name="Thomas B.C."/>
            <person name="Malmstrom R."/>
            <person name="Stieglmeier M."/>
            <person name="Klingl A."/>
            <person name="Woyke T."/>
            <person name="Ryan C.M."/>
            <person name="Banfield J.F."/>
        </authorList>
    </citation>
    <scope>NUCLEOTIDE SEQUENCE [LARGE SCALE GENOMIC DNA]</scope>
</reference>
<dbReference type="AlphaFoldDB" id="A0A2M6P148"/>
<comment type="caution">
    <text evidence="1">The sequence shown here is derived from an EMBL/GenBank/DDBJ whole genome shotgun (WGS) entry which is preliminary data.</text>
</comment>
<dbReference type="Proteomes" id="UP000228528">
    <property type="component" value="Unassembled WGS sequence"/>
</dbReference>
<name>A0A2M6P148_9BACT</name>
<evidence type="ECO:0000313" key="1">
    <source>
        <dbReference type="EMBL" id="PIR77463.1"/>
    </source>
</evidence>
<gene>
    <name evidence="1" type="ORF">COU30_02310</name>
</gene>
<accession>A0A2M6P148</accession>
<organism evidence="1 2">
    <name type="scientific">Candidatus Magasanikbacteria bacterium CG10_big_fil_rev_8_21_14_0_10_38_6</name>
    <dbReference type="NCBI Taxonomy" id="1974647"/>
    <lineage>
        <taxon>Bacteria</taxon>
        <taxon>Candidatus Magasanikiibacteriota</taxon>
    </lineage>
</organism>
<dbReference type="EMBL" id="PFBW01000102">
    <property type="protein sequence ID" value="PIR77463.1"/>
    <property type="molecule type" value="Genomic_DNA"/>
</dbReference>
<protein>
    <submittedName>
        <fullName evidence="1">Uncharacterized protein</fullName>
    </submittedName>
</protein>
<evidence type="ECO:0000313" key="2">
    <source>
        <dbReference type="Proteomes" id="UP000228528"/>
    </source>
</evidence>